<dbReference type="PANTHER" id="PTHR33713">
    <property type="entry name" value="ANTITOXIN YAFN-RELATED"/>
    <property type="match status" value="1"/>
</dbReference>
<dbReference type="InterPro" id="IPR051405">
    <property type="entry name" value="phD/YefM_antitoxin"/>
</dbReference>
<dbReference type="OrthoDB" id="9802003at2"/>
<sequence>MRIQTYSETRARLAETLSSIIDDQDEVVITRAGKEPVVMLPLAEYESIKETAYLLRSPANARRLREAIARVEAGEVEQHELIDE</sequence>
<evidence type="ECO:0000256" key="2">
    <source>
        <dbReference type="RuleBase" id="RU362080"/>
    </source>
</evidence>
<dbReference type="NCBIfam" id="TIGR01552">
    <property type="entry name" value="phd_fam"/>
    <property type="match status" value="1"/>
</dbReference>
<comment type="caution">
    <text evidence="3">The sequence shown here is derived from an EMBL/GenBank/DDBJ whole genome shotgun (WGS) entry which is preliminary data.</text>
</comment>
<dbReference type="EMBL" id="VBUU01000026">
    <property type="protein sequence ID" value="TLG03256.1"/>
    <property type="molecule type" value="Genomic_DNA"/>
</dbReference>
<reference evidence="3 4" key="1">
    <citation type="submission" date="2019-05" db="EMBL/GenBank/DDBJ databases">
        <title>Genomes sequences of two Nocardia cyriacigeorgica environmental isolates, type strains Nocardia asteroides ATCC 19247 and Nocardia cyriacigeorgica DSM 44484.</title>
        <authorList>
            <person name="Vautrin F."/>
            <person name="Bergeron E."/>
            <person name="Dubost A."/>
            <person name="Abrouk D."/>
            <person name="Rodriguez Nava V."/>
            <person name="Pujic P."/>
        </authorList>
    </citation>
    <scope>NUCLEOTIDE SEQUENCE [LARGE SCALE GENOMIC DNA]</scope>
    <source>
        <strain evidence="3 4">EML 1456</strain>
    </source>
</reference>
<dbReference type="Proteomes" id="UP000308349">
    <property type="component" value="Unassembled WGS sequence"/>
</dbReference>
<comment type="similarity">
    <text evidence="1 2">Belongs to the phD/YefM antitoxin family.</text>
</comment>
<evidence type="ECO:0000256" key="1">
    <source>
        <dbReference type="ARBA" id="ARBA00009981"/>
    </source>
</evidence>
<dbReference type="Gene3D" id="1.10.1220.170">
    <property type="match status" value="1"/>
</dbReference>
<comment type="function">
    <text evidence="2">Antitoxin component of a type II toxin-antitoxin (TA) system.</text>
</comment>
<proteinExistence type="inferred from homology"/>
<dbReference type="PANTHER" id="PTHR33713:SF6">
    <property type="entry name" value="ANTITOXIN YEFM"/>
    <property type="match status" value="1"/>
</dbReference>
<dbReference type="InterPro" id="IPR006442">
    <property type="entry name" value="Antitoxin_Phd/YefM"/>
</dbReference>
<dbReference type="RefSeq" id="WP_138457737.1">
    <property type="nucleotide sequence ID" value="NZ_VBUU01000026.1"/>
</dbReference>
<dbReference type="InterPro" id="IPR036165">
    <property type="entry name" value="YefM-like_sf"/>
</dbReference>
<accession>A0A5R8P926</accession>
<organism evidence="3 4">
    <name type="scientific">Nocardia cyriacigeorgica</name>
    <dbReference type="NCBI Taxonomy" id="135487"/>
    <lineage>
        <taxon>Bacteria</taxon>
        <taxon>Bacillati</taxon>
        <taxon>Actinomycetota</taxon>
        <taxon>Actinomycetes</taxon>
        <taxon>Mycobacteriales</taxon>
        <taxon>Nocardiaceae</taxon>
        <taxon>Nocardia</taxon>
    </lineage>
</organism>
<gene>
    <name evidence="3" type="ORF">FEK35_21685</name>
</gene>
<dbReference type="SUPFAM" id="SSF143120">
    <property type="entry name" value="YefM-like"/>
    <property type="match status" value="1"/>
</dbReference>
<dbReference type="AlphaFoldDB" id="A0A5R8P926"/>
<dbReference type="Gene3D" id="3.40.1620.10">
    <property type="entry name" value="YefM-like domain"/>
    <property type="match status" value="1"/>
</dbReference>
<protein>
    <recommendedName>
        <fullName evidence="2">Antitoxin</fullName>
    </recommendedName>
</protein>
<name>A0A5R8P926_9NOCA</name>
<evidence type="ECO:0000313" key="3">
    <source>
        <dbReference type="EMBL" id="TLG03256.1"/>
    </source>
</evidence>
<dbReference type="Pfam" id="PF02604">
    <property type="entry name" value="PhdYeFM_antitox"/>
    <property type="match status" value="1"/>
</dbReference>
<evidence type="ECO:0000313" key="4">
    <source>
        <dbReference type="Proteomes" id="UP000308349"/>
    </source>
</evidence>